<accession>A0A6J5QIU3</accession>
<protein>
    <submittedName>
        <fullName evidence="2">Uncharacterized protein</fullName>
    </submittedName>
</protein>
<dbReference type="InterPro" id="IPR056908">
    <property type="entry name" value="Gp80-like"/>
</dbReference>
<dbReference type="EMBL" id="LR796901">
    <property type="protein sequence ID" value="CAB4173468.1"/>
    <property type="molecule type" value="Genomic_DNA"/>
</dbReference>
<reference evidence="2" key="1">
    <citation type="submission" date="2020-05" db="EMBL/GenBank/DDBJ databases">
        <authorList>
            <person name="Chiriac C."/>
            <person name="Salcher M."/>
            <person name="Ghai R."/>
            <person name="Kavagutti S V."/>
        </authorList>
    </citation>
    <scope>NUCLEOTIDE SEQUENCE</scope>
</reference>
<evidence type="ECO:0000313" key="1">
    <source>
        <dbReference type="EMBL" id="CAB4173468.1"/>
    </source>
</evidence>
<name>A0A6J5QIU3_9CAUD</name>
<evidence type="ECO:0000313" key="2">
    <source>
        <dbReference type="EMBL" id="CAB4184263.1"/>
    </source>
</evidence>
<proteinExistence type="predicted"/>
<sequence length="127" mass="12872">MAHGISSFLGNGWMNALGNASAFVVVQPYVKLHVGDPGAAGTSNPAVETTRKSVSFAAAAAGALASDADISWTNIAGSEDATHFTVWDALVAGNFLFSGTITANPYTDGDTYTISSGNLTVSLTLAS</sequence>
<dbReference type="EMBL" id="LR797330">
    <property type="protein sequence ID" value="CAB4203397.1"/>
    <property type="molecule type" value="Genomic_DNA"/>
</dbReference>
<organism evidence="2">
    <name type="scientific">uncultured Caudovirales phage</name>
    <dbReference type="NCBI Taxonomy" id="2100421"/>
    <lineage>
        <taxon>Viruses</taxon>
        <taxon>Duplodnaviria</taxon>
        <taxon>Heunggongvirae</taxon>
        <taxon>Uroviricota</taxon>
        <taxon>Caudoviricetes</taxon>
        <taxon>Peduoviridae</taxon>
        <taxon>Maltschvirus</taxon>
        <taxon>Maltschvirus maltsch</taxon>
    </lineage>
</organism>
<dbReference type="Pfam" id="PF23140">
    <property type="entry name" value="Gp80"/>
    <property type="match status" value="1"/>
</dbReference>
<gene>
    <name evidence="2" type="ORF">UFOVP1111_45</name>
    <name evidence="3" type="ORF">UFOVP1380_50</name>
    <name evidence="1" type="ORF">UFOVP943_50</name>
</gene>
<evidence type="ECO:0000313" key="3">
    <source>
        <dbReference type="EMBL" id="CAB4203397.1"/>
    </source>
</evidence>
<dbReference type="EMBL" id="LR797058">
    <property type="protein sequence ID" value="CAB4184263.1"/>
    <property type="molecule type" value="Genomic_DNA"/>
</dbReference>